<evidence type="ECO:0000313" key="1">
    <source>
        <dbReference type="EMBL" id="SDL29448.1"/>
    </source>
</evidence>
<dbReference type="RefSeq" id="WP_159429769.1">
    <property type="nucleotide sequence ID" value="NZ_FNGO01000003.1"/>
</dbReference>
<organism evidence="1 2">
    <name type="scientific">Halarsenatibacter silvermanii</name>
    <dbReference type="NCBI Taxonomy" id="321763"/>
    <lineage>
        <taxon>Bacteria</taxon>
        <taxon>Bacillati</taxon>
        <taxon>Bacillota</taxon>
        <taxon>Clostridia</taxon>
        <taxon>Halanaerobiales</taxon>
        <taxon>Halarsenatibacteraceae</taxon>
        <taxon>Halarsenatibacter</taxon>
    </lineage>
</organism>
<protein>
    <submittedName>
        <fullName evidence="1">Uncharacterized protein</fullName>
    </submittedName>
</protein>
<dbReference type="EMBL" id="FNGO01000003">
    <property type="protein sequence ID" value="SDL29448.1"/>
    <property type="molecule type" value="Genomic_DNA"/>
</dbReference>
<name>A0A1G9IW12_9FIRM</name>
<reference evidence="1 2" key="1">
    <citation type="submission" date="2016-10" db="EMBL/GenBank/DDBJ databases">
        <authorList>
            <person name="de Groot N.N."/>
        </authorList>
    </citation>
    <scope>NUCLEOTIDE SEQUENCE [LARGE SCALE GENOMIC DNA]</scope>
    <source>
        <strain evidence="1 2">SLAS-1</strain>
    </source>
</reference>
<keyword evidence="2" id="KW-1185">Reference proteome</keyword>
<dbReference type="Proteomes" id="UP000199476">
    <property type="component" value="Unassembled WGS sequence"/>
</dbReference>
<dbReference type="STRING" id="321763.SAMN04488692_10379"/>
<sequence>MAEPAAVGIHAVRRANFQVGDKAPVDEASSGRMEVVLEHDREDWYSDLNDH</sequence>
<gene>
    <name evidence="1" type="ORF">SAMN04488692_10379</name>
</gene>
<accession>A0A1G9IW12</accession>
<evidence type="ECO:0000313" key="2">
    <source>
        <dbReference type="Proteomes" id="UP000199476"/>
    </source>
</evidence>
<dbReference type="AlphaFoldDB" id="A0A1G9IW12"/>
<proteinExistence type="predicted"/>